<organism evidence="2 4">
    <name type="scientific">Rhizophagus clarus</name>
    <dbReference type="NCBI Taxonomy" id="94130"/>
    <lineage>
        <taxon>Eukaryota</taxon>
        <taxon>Fungi</taxon>
        <taxon>Fungi incertae sedis</taxon>
        <taxon>Mucoromycota</taxon>
        <taxon>Glomeromycotina</taxon>
        <taxon>Glomeromycetes</taxon>
        <taxon>Glomerales</taxon>
        <taxon>Glomeraceae</taxon>
        <taxon>Rhizophagus</taxon>
    </lineage>
</organism>
<evidence type="ECO:0000313" key="4">
    <source>
        <dbReference type="Proteomes" id="UP000247702"/>
    </source>
</evidence>
<evidence type="ECO:0000256" key="1">
    <source>
        <dbReference type="SAM" id="MobiDB-lite"/>
    </source>
</evidence>
<name>A0A2Z6RHL6_9GLOM</name>
<dbReference type="SUPFAM" id="SSF56399">
    <property type="entry name" value="ADP-ribosylation"/>
    <property type="match status" value="1"/>
</dbReference>
<feature type="compositionally biased region" description="Low complexity" evidence="1">
    <location>
        <begin position="77"/>
        <end position="95"/>
    </location>
</feature>
<keyword evidence="4" id="KW-1185">Reference proteome</keyword>
<reference evidence="3" key="2">
    <citation type="submission" date="2019-10" db="EMBL/GenBank/DDBJ databases">
        <title>Conservation and host-specific expression of non-tandemly repeated heterogenous ribosome RNA gene in arbuscular mycorrhizal fungi.</title>
        <authorList>
            <person name="Maeda T."/>
            <person name="Kobayashi Y."/>
            <person name="Nakagawa T."/>
            <person name="Ezawa T."/>
            <person name="Yamaguchi K."/>
            <person name="Bino T."/>
            <person name="Nishimoto Y."/>
            <person name="Shigenobu S."/>
            <person name="Kawaguchi M."/>
        </authorList>
    </citation>
    <scope>NUCLEOTIDE SEQUENCE</scope>
    <source>
        <strain evidence="3">HR1</strain>
    </source>
</reference>
<dbReference type="EMBL" id="BEXD01001056">
    <property type="protein sequence ID" value="GBB91988.1"/>
    <property type="molecule type" value="Genomic_DNA"/>
</dbReference>
<gene>
    <name evidence="3" type="ORF">RCL2_002521000</name>
    <name evidence="2" type="ORF">RclHR1_19490005</name>
</gene>
<feature type="region of interest" description="Disordered" evidence="1">
    <location>
        <begin position="203"/>
        <end position="260"/>
    </location>
</feature>
<protein>
    <submittedName>
        <fullName evidence="2">Uncharacterized protein</fullName>
    </submittedName>
</protein>
<evidence type="ECO:0000313" key="3">
    <source>
        <dbReference type="EMBL" id="GES98675.1"/>
    </source>
</evidence>
<sequence length="427" mass="48141">MIQETITHQDGIANNTSQPSKKKLFFRNIFKFKMNNIRMKNDKLKYQLEENNNKFSNSSLCSDTFEDQNPQLKVANSSTKTLSSSTSVSSSSSDTPLPVIIESQPIVSTSVTSFSDKGSIKPESTASSSTKSASLFSHLPWNNNSILKHKSSTTSEASTINGSVLNSQEILVSSNGQENPVDTTKKKRLFSFSKRERKPVKNWSIKNDNYSNSTFESSDKEQNDSAYETGTDNYSSINIKEKKKKKEKKNSKSKTIRKTKLKTLSSKDEEYKKIKEFFQAGLPNKTILGIIRLQMPTKLVKTHEQYKKELAQTNNLSESQICHRMFHGTKTAFLCKPQHFVNNKCALFCKIRCGVCGIVQEGNRAKYSRYNQRMWFASNSATSLSYCSGNNVKAMFVVDVVSPSPNSILIIDKDEATIPKYLIVFQN</sequence>
<dbReference type="AlphaFoldDB" id="A0A2Z6RHL6"/>
<dbReference type="Gene3D" id="3.90.228.10">
    <property type="match status" value="1"/>
</dbReference>
<feature type="region of interest" description="Disordered" evidence="1">
    <location>
        <begin position="76"/>
        <end position="96"/>
    </location>
</feature>
<feature type="compositionally biased region" description="Polar residues" evidence="1">
    <location>
        <begin position="204"/>
        <end position="216"/>
    </location>
</feature>
<comment type="caution">
    <text evidence="2">The sequence shown here is derived from an EMBL/GenBank/DDBJ whole genome shotgun (WGS) entry which is preliminary data.</text>
</comment>
<accession>A0A2Z6RHL6</accession>
<feature type="compositionally biased region" description="Basic residues" evidence="1">
    <location>
        <begin position="241"/>
        <end position="260"/>
    </location>
</feature>
<evidence type="ECO:0000313" key="2">
    <source>
        <dbReference type="EMBL" id="GBB91988.1"/>
    </source>
</evidence>
<dbReference type="EMBL" id="BLAL01000274">
    <property type="protein sequence ID" value="GES98675.1"/>
    <property type="molecule type" value="Genomic_DNA"/>
</dbReference>
<dbReference type="Proteomes" id="UP000247702">
    <property type="component" value="Unassembled WGS sequence"/>
</dbReference>
<proteinExistence type="predicted"/>
<dbReference type="OrthoDB" id="2503928at2759"/>
<dbReference type="Proteomes" id="UP000615446">
    <property type="component" value="Unassembled WGS sequence"/>
</dbReference>
<reference evidence="2 4" key="1">
    <citation type="submission" date="2017-11" db="EMBL/GenBank/DDBJ databases">
        <title>The genome of Rhizophagus clarus HR1 reveals common genetic basis of auxotrophy among arbuscular mycorrhizal fungi.</title>
        <authorList>
            <person name="Kobayashi Y."/>
        </authorList>
    </citation>
    <scope>NUCLEOTIDE SEQUENCE [LARGE SCALE GENOMIC DNA]</scope>
    <source>
        <strain evidence="2 4">HR1</strain>
    </source>
</reference>
<feature type="compositionally biased region" description="Polar residues" evidence="1">
    <location>
        <begin position="224"/>
        <end position="237"/>
    </location>
</feature>